<accession>A0A919BUJ6</accession>
<evidence type="ECO:0000313" key="1">
    <source>
        <dbReference type="EMBL" id="GHG13096.1"/>
    </source>
</evidence>
<comment type="caution">
    <text evidence="1">The sequence shown here is derived from an EMBL/GenBank/DDBJ whole genome shotgun (WGS) entry which is preliminary data.</text>
</comment>
<reference evidence="1" key="2">
    <citation type="submission" date="2020-09" db="EMBL/GenBank/DDBJ databases">
        <authorList>
            <person name="Sun Q."/>
            <person name="Ohkuma M."/>
        </authorList>
    </citation>
    <scope>NUCLEOTIDE SEQUENCE</scope>
    <source>
        <strain evidence="1">JCM 4122</strain>
    </source>
</reference>
<protein>
    <submittedName>
        <fullName evidence="1">Uncharacterized protein</fullName>
    </submittedName>
</protein>
<organism evidence="1 2">
    <name type="scientific">Streptomyces filamentosus</name>
    <name type="common">Streptomyces roseosporus</name>
    <dbReference type="NCBI Taxonomy" id="67294"/>
    <lineage>
        <taxon>Bacteria</taxon>
        <taxon>Bacillati</taxon>
        <taxon>Actinomycetota</taxon>
        <taxon>Actinomycetes</taxon>
        <taxon>Kitasatosporales</taxon>
        <taxon>Streptomycetaceae</taxon>
        <taxon>Streptomyces</taxon>
    </lineage>
</organism>
<gene>
    <name evidence="1" type="ORF">GCM10017667_53500</name>
</gene>
<dbReference type="EMBL" id="BNBE01000002">
    <property type="protein sequence ID" value="GHG13096.1"/>
    <property type="molecule type" value="Genomic_DNA"/>
</dbReference>
<dbReference type="Proteomes" id="UP000632849">
    <property type="component" value="Unassembled WGS sequence"/>
</dbReference>
<evidence type="ECO:0000313" key="2">
    <source>
        <dbReference type="Proteomes" id="UP000632849"/>
    </source>
</evidence>
<keyword evidence="2" id="KW-1185">Reference proteome</keyword>
<proteinExistence type="predicted"/>
<reference evidence="1" key="1">
    <citation type="journal article" date="2014" name="Int. J. Syst. Evol. Microbiol.">
        <title>Complete genome sequence of Corynebacterium casei LMG S-19264T (=DSM 44701T), isolated from a smear-ripened cheese.</title>
        <authorList>
            <consortium name="US DOE Joint Genome Institute (JGI-PGF)"/>
            <person name="Walter F."/>
            <person name="Albersmeier A."/>
            <person name="Kalinowski J."/>
            <person name="Ruckert C."/>
        </authorList>
    </citation>
    <scope>NUCLEOTIDE SEQUENCE</scope>
    <source>
        <strain evidence="1">JCM 4122</strain>
    </source>
</reference>
<dbReference type="AlphaFoldDB" id="A0A919BUJ6"/>
<name>A0A919BUJ6_STRFL</name>
<sequence>MMTTSTDGQQPAEKLTDGAYGALRASAALRAGTSILITNEQGKVLVQKGGDSDTGCTYHIGPRGGCSPGAAELYALVRW</sequence>